<organism evidence="3 4">
    <name type="scientific">Sphaerobolus stellatus (strain SS14)</name>
    <dbReference type="NCBI Taxonomy" id="990650"/>
    <lineage>
        <taxon>Eukaryota</taxon>
        <taxon>Fungi</taxon>
        <taxon>Dikarya</taxon>
        <taxon>Basidiomycota</taxon>
        <taxon>Agaricomycotina</taxon>
        <taxon>Agaricomycetes</taxon>
        <taxon>Phallomycetidae</taxon>
        <taxon>Geastrales</taxon>
        <taxon>Sphaerobolaceae</taxon>
        <taxon>Sphaerobolus</taxon>
    </lineage>
</organism>
<keyword evidence="2" id="KW-0812">Transmembrane</keyword>
<gene>
    <name evidence="3" type="ORF">M422DRAFT_264242</name>
</gene>
<reference evidence="3 4" key="1">
    <citation type="submission" date="2014-06" db="EMBL/GenBank/DDBJ databases">
        <title>Evolutionary Origins and Diversification of the Mycorrhizal Mutualists.</title>
        <authorList>
            <consortium name="DOE Joint Genome Institute"/>
            <consortium name="Mycorrhizal Genomics Consortium"/>
            <person name="Kohler A."/>
            <person name="Kuo A."/>
            <person name="Nagy L.G."/>
            <person name="Floudas D."/>
            <person name="Copeland A."/>
            <person name="Barry K.W."/>
            <person name="Cichocki N."/>
            <person name="Veneault-Fourrey C."/>
            <person name="LaButti K."/>
            <person name="Lindquist E.A."/>
            <person name="Lipzen A."/>
            <person name="Lundell T."/>
            <person name="Morin E."/>
            <person name="Murat C."/>
            <person name="Riley R."/>
            <person name="Ohm R."/>
            <person name="Sun H."/>
            <person name="Tunlid A."/>
            <person name="Henrissat B."/>
            <person name="Grigoriev I.V."/>
            <person name="Hibbett D.S."/>
            <person name="Martin F."/>
        </authorList>
    </citation>
    <scope>NUCLEOTIDE SEQUENCE [LARGE SCALE GENOMIC DNA]</scope>
    <source>
        <strain evidence="3 4">SS14</strain>
    </source>
</reference>
<feature type="compositionally biased region" description="Polar residues" evidence="1">
    <location>
        <begin position="382"/>
        <end position="396"/>
    </location>
</feature>
<feature type="transmembrane region" description="Helical" evidence="2">
    <location>
        <begin position="221"/>
        <end position="244"/>
    </location>
</feature>
<keyword evidence="2" id="KW-1133">Transmembrane helix</keyword>
<feature type="region of interest" description="Disordered" evidence="1">
    <location>
        <begin position="140"/>
        <end position="215"/>
    </location>
</feature>
<accession>A0A0C9V8Y1</accession>
<protein>
    <recommendedName>
        <fullName evidence="5">Mid2 domain-containing protein</fullName>
    </recommendedName>
</protein>
<feature type="compositionally biased region" description="Low complexity" evidence="1">
    <location>
        <begin position="195"/>
        <end position="215"/>
    </location>
</feature>
<sequence length="402" mass="42655">MPTRRTRRNLTHNKMDTGSFYRLPLSKLVSVGSTSSSQLTSLCEETITPSPCYSQHELDPPSSIVLQTTPDPVITFVFLLSTLRMSSSMIILGTPLANTTVVLSGARTPIGATTAVADTINTDEITWAFPIVASSEPFGDQVAPTISTEPLGDQVAPTISTEPEKDQAPTAAGTSSVQLPASANEKNNEETTHQPISTTLPSKTPSSVSSSMNSQHTSRGALIGGICGGISIFVVGLILGYLLLRRKRGQSARSRHVEAWSLAHADILKVEDPNAVLGVNGHDNQENGVNSTLQVNPETPFDSSAGWRASSTIVVPPYTTVDNTSGLNNSTAEIAGPPPRLLDTTDLDFIISRFIEISEQRQGNGGGNIAANALPEREPEQESTPRPLSGTTNVTAPPSYEE</sequence>
<dbReference type="HOGENOM" id="CLU_685436_0_0_1"/>
<proteinExistence type="predicted"/>
<feature type="compositionally biased region" description="Polar residues" evidence="1">
    <location>
        <begin position="172"/>
        <end position="185"/>
    </location>
</feature>
<keyword evidence="2" id="KW-0472">Membrane</keyword>
<feature type="region of interest" description="Disordered" evidence="1">
    <location>
        <begin position="361"/>
        <end position="402"/>
    </location>
</feature>
<dbReference type="EMBL" id="KN837208">
    <property type="protein sequence ID" value="KIJ33781.1"/>
    <property type="molecule type" value="Genomic_DNA"/>
</dbReference>
<dbReference type="AlphaFoldDB" id="A0A0C9V8Y1"/>
<dbReference type="Proteomes" id="UP000054279">
    <property type="component" value="Unassembled WGS sequence"/>
</dbReference>
<evidence type="ECO:0000256" key="1">
    <source>
        <dbReference type="SAM" id="MobiDB-lite"/>
    </source>
</evidence>
<evidence type="ECO:0000313" key="3">
    <source>
        <dbReference type="EMBL" id="KIJ33781.1"/>
    </source>
</evidence>
<name>A0A0C9V8Y1_SPHS4</name>
<evidence type="ECO:0000256" key="2">
    <source>
        <dbReference type="SAM" id="Phobius"/>
    </source>
</evidence>
<evidence type="ECO:0000313" key="4">
    <source>
        <dbReference type="Proteomes" id="UP000054279"/>
    </source>
</evidence>
<evidence type="ECO:0008006" key="5">
    <source>
        <dbReference type="Google" id="ProtNLM"/>
    </source>
</evidence>
<keyword evidence="4" id="KW-1185">Reference proteome</keyword>